<feature type="transmembrane region" description="Helical" evidence="7">
    <location>
        <begin position="179"/>
        <end position="202"/>
    </location>
</feature>
<feature type="transmembrane region" description="Helical" evidence="7">
    <location>
        <begin position="113"/>
        <end position="133"/>
    </location>
</feature>
<feature type="transmembrane region" description="Helical" evidence="7">
    <location>
        <begin position="377"/>
        <end position="399"/>
    </location>
</feature>
<dbReference type="Proteomes" id="UP001566132">
    <property type="component" value="Unassembled WGS sequence"/>
</dbReference>
<feature type="transmembrane region" description="Helical" evidence="7">
    <location>
        <begin position="145"/>
        <end position="167"/>
    </location>
</feature>
<keyword evidence="5 7" id="KW-1133">Transmembrane helix</keyword>
<evidence type="ECO:0000256" key="4">
    <source>
        <dbReference type="ARBA" id="ARBA00022692"/>
    </source>
</evidence>
<dbReference type="Pfam" id="PF01733">
    <property type="entry name" value="Nucleoside_tran"/>
    <property type="match status" value="1"/>
</dbReference>
<accession>A0ABD1F2W8</accession>
<feature type="transmembrane region" description="Helical" evidence="7">
    <location>
        <begin position="38"/>
        <end position="63"/>
    </location>
</feature>
<evidence type="ECO:0000256" key="1">
    <source>
        <dbReference type="ARBA" id="ARBA00004141"/>
    </source>
</evidence>
<dbReference type="GO" id="GO:0016020">
    <property type="term" value="C:membrane"/>
    <property type="evidence" value="ECO:0007669"/>
    <property type="project" value="UniProtKB-SubCell"/>
</dbReference>
<dbReference type="SUPFAM" id="SSF103473">
    <property type="entry name" value="MFS general substrate transporter"/>
    <property type="match status" value="1"/>
</dbReference>
<dbReference type="PANTHER" id="PTHR10332:SF88">
    <property type="entry name" value="EQUILIBRATIVE NUCLEOSIDE TRANSPORTER 1, ISOFORM A"/>
    <property type="match status" value="1"/>
</dbReference>
<dbReference type="GO" id="GO:0015858">
    <property type="term" value="P:nucleoside transport"/>
    <property type="evidence" value="ECO:0007669"/>
    <property type="project" value="UniProtKB-ARBA"/>
</dbReference>
<comment type="caution">
    <text evidence="8">The sequence shown here is derived from an EMBL/GenBank/DDBJ whole genome shotgun (WGS) entry which is preliminary data.</text>
</comment>
<proteinExistence type="inferred from homology"/>
<feature type="transmembrane region" description="Helical" evidence="7">
    <location>
        <begin position="308"/>
        <end position="328"/>
    </location>
</feature>
<keyword evidence="3" id="KW-0813">Transport</keyword>
<evidence type="ECO:0008006" key="10">
    <source>
        <dbReference type="Google" id="ProtNLM"/>
    </source>
</evidence>
<evidence type="ECO:0000256" key="5">
    <source>
        <dbReference type="ARBA" id="ARBA00022989"/>
    </source>
</evidence>
<feature type="transmembrane region" description="Helical" evidence="7">
    <location>
        <begin position="83"/>
        <end position="106"/>
    </location>
</feature>
<feature type="transmembrane region" description="Helical" evidence="7">
    <location>
        <begin position="340"/>
        <end position="357"/>
    </location>
</feature>
<feature type="transmembrane region" description="Helical" evidence="7">
    <location>
        <begin position="214"/>
        <end position="233"/>
    </location>
</feature>
<dbReference type="AlphaFoldDB" id="A0ABD1F2W8"/>
<organism evidence="8 9">
    <name type="scientific">Hypothenemus hampei</name>
    <name type="common">Coffee berry borer</name>
    <dbReference type="NCBI Taxonomy" id="57062"/>
    <lineage>
        <taxon>Eukaryota</taxon>
        <taxon>Metazoa</taxon>
        <taxon>Ecdysozoa</taxon>
        <taxon>Arthropoda</taxon>
        <taxon>Hexapoda</taxon>
        <taxon>Insecta</taxon>
        <taxon>Pterygota</taxon>
        <taxon>Neoptera</taxon>
        <taxon>Endopterygota</taxon>
        <taxon>Coleoptera</taxon>
        <taxon>Polyphaga</taxon>
        <taxon>Cucujiformia</taxon>
        <taxon>Curculionidae</taxon>
        <taxon>Scolytinae</taxon>
        <taxon>Hypothenemus</taxon>
    </lineage>
</organism>
<evidence type="ECO:0000256" key="7">
    <source>
        <dbReference type="SAM" id="Phobius"/>
    </source>
</evidence>
<dbReference type="Gene3D" id="1.20.1250.20">
    <property type="entry name" value="MFS general substrate transporter like domains"/>
    <property type="match status" value="1"/>
</dbReference>
<keyword evidence="6 7" id="KW-0472">Membrane</keyword>
<evidence type="ECO:0000256" key="6">
    <source>
        <dbReference type="ARBA" id="ARBA00023136"/>
    </source>
</evidence>
<feature type="transmembrane region" description="Helical" evidence="7">
    <location>
        <begin position="272"/>
        <end position="293"/>
    </location>
</feature>
<comment type="similarity">
    <text evidence="2">Belongs to the SLC29A/ENT transporter (TC 2.A.57) family.</text>
</comment>
<protein>
    <recommendedName>
        <fullName evidence="10">Equilibrative nucleoside transporter 3</fullName>
    </recommendedName>
</protein>
<dbReference type="EMBL" id="JBDJPC010000003">
    <property type="protein sequence ID" value="KAL1509595.1"/>
    <property type="molecule type" value="Genomic_DNA"/>
</dbReference>
<evidence type="ECO:0000313" key="9">
    <source>
        <dbReference type="Proteomes" id="UP001566132"/>
    </source>
</evidence>
<keyword evidence="9" id="KW-1185">Reference proteome</keyword>
<keyword evidence="4 7" id="KW-0812">Transmembrane</keyword>
<dbReference type="GO" id="GO:0022857">
    <property type="term" value="F:transmembrane transporter activity"/>
    <property type="evidence" value="ECO:0007669"/>
    <property type="project" value="UniProtKB-ARBA"/>
</dbReference>
<sequence>MFNEKPITTDNIDNEKKNSEEKLPNFSLPKDKYSACRVLFFLLGICMFLPITFFAAANNFWFYKFRNITDPTNSAENRTKLQINYSTVNLIVSTVCNLMFGIFNVTLAHRIKILHRIFVGLIIETCIFFIYTISVEINTDNAQLLYFIFVIASYGVLSATNTVVLIAGSNYFTRFPSEYMYLCQYGQGSAGLIGNLLNIFSISVFQNDIEKATLLYFIIGSVIFVITVILFSIERRSEFFHYYSNSVREATDKKWHTLKEIKDVTYKIRLPLSMLSLFMINITTTSASVMPLVVSELDDTDSVWAKTYFNPVLTYLLANFCALIGRIVGVGVKNIFSEKAIFGVVILDLLIVVPFIWLCNAQPRHHLPLLFPHDYQYGIQTAVHGFFNGFILLYALELIKRKTDKTNADLAFTLFGFFMNTIEILISPLGIFLVNFL</sequence>
<gene>
    <name evidence="8" type="ORF">ABEB36_004306</name>
</gene>
<dbReference type="InterPro" id="IPR002259">
    <property type="entry name" value="Eqnu_transpt"/>
</dbReference>
<dbReference type="PANTHER" id="PTHR10332">
    <property type="entry name" value="EQUILIBRATIVE NUCLEOSIDE TRANSPORTER"/>
    <property type="match status" value="1"/>
</dbReference>
<dbReference type="InterPro" id="IPR036259">
    <property type="entry name" value="MFS_trans_sf"/>
</dbReference>
<comment type="subcellular location">
    <subcellularLocation>
        <location evidence="1">Membrane</location>
        <topology evidence="1">Multi-pass membrane protein</topology>
    </subcellularLocation>
</comment>
<evidence type="ECO:0000313" key="8">
    <source>
        <dbReference type="EMBL" id="KAL1509595.1"/>
    </source>
</evidence>
<feature type="transmembrane region" description="Helical" evidence="7">
    <location>
        <begin position="411"/>
        <end position="434"/>
    </location>
</feature>
<evidence type="ECO:0000256" key="2">
    <source>
        <dbReference type="ARBA" id="ARBA00007965"/>
    </source>
</evidence>
<reference evidence="8 9" key="1">
    <citation type="submission" date="2024-05" db="EMBL/GenBank/DDBJ databases">
        <title>Genetic variation in Jamaican populations of the coffee berry borer (Hypothenemus hampei).</title>
        <authorList>
            <person name="Errbii M."/>
            <person name="Myrie A."/>
        </authorList>
    </citation>
    <scope>NUCLEOTIDE SEQUENCE [LARGE SCALE GENOMIC DNA]</scope>
    <source>
        <strain evidence="8">JA-Hopewell-2020-01-JO</strain>
        <tissue evidence="8">Whole body</tissue>
    </source>
</reference>
<evidence type="ECO:0000256" key="3">
    <source>
        <dbReference type="ARBA" id="ARBA00022448"/>
    </source>
</evidence>
<name>A0ABD1F2W8_HYPHA</name>